<dbReference type="AlphaFoldDB" id="A0A172YGC3"/>
<dbReference type="GO" id="GO:0051920">
    <property type="term" value="F:peroxiredoxin activity"/>
    <property type="evidence" value="ECO:0007669"/>
    <property type="project" value="InterPro"/>
</dbReference>
<dbReference type="Proteomes" id="UP000077875">
    <property type="component" value="Chromosome"/>
</dbReference>
<accession>A0A172YGC3</accession>
<evidence type="ECO:0000259" key="1">
    <source>
        <dbReference type="Pfam" id="PF02627"/>
    </source>
</evidence>
<dbReference type="PANTHER" id="PTHR34846">
    <property type="entry name" value="4-CARBOXYMUCONOLACTONE DECARBOXYLASE FAMILY PROTEIN (AFU_ORTHOLOGUE AFUA_6G11590)"/>
    <property type="match status" value="1"/>
</dbReference>
<evidence type="ECO:0000313" key="2">
    <source>
        <dbReference type="EMBL" id="ANF58156.1"/>
    </source>
</evidence>
<feature type="domain" description="Carboxymuconolactone decarboxylase-like" evidence="1">
    <location>
        <begin position="20"/>
        <end position="85"/>
    </location>
</feature>
<protein>
    <recommendedName>
        <fullName evidence="1">Carboxymuconolactone decarboxylase-like domain-containing protein</fullName>
    </recommendedName>
</protein>
<dbReference type="PANTHER" id="PTHR34846:SF10">
    <property type="entry name" value="CYTOPLASMIC PROTEIN"/>
    <property type="match status" value="1"/>
</dbReference>
<dbReference type="InterPro" id="IPR029032">
    <property type="entry name" value="AhpD-like"/>
</dbReference>
<reference evidence="2 3" key="1">
    <citation type="submission" date="2016-04" db="EMBL/GenBank/DDBJ databases">
        <title>Complete Genome Sequence of Halotalea alkalilenta IHB B 13600.</title>
        <authorList>
            <person name="Swarnkar M.K."/>
            <person name="Sharma A."/>
            <person name="Kaushal K."/>
            <person name="Soni R."/>
            <person name="Rana S."/>
            <person name="Singh A.K."/>
            <person name="Gulati A."/>
        </authorList>
    </citation>
    <scope>NUCLEOTIDE SEQUENCE [LARGE SCALE GENOMIC DNA]</scope>
    <source>
        <strain evidence="2 3">IHB B 13600</strain>
    </source>
</reference>
<evidence type="ECO:0000313" key="3">
    <source>
        <dbReference type="Proteomes" id="UP000077875"/>
    </source>
</evidence>
<dbReference type="Pfam" id="PF02627">
    <property type="entry name" value="CMD"/>
    <property type="match status" value="1"/>
</dbReference>
<sequence length="133" mass="14807">MARQLIDVKDIYQASRGIRQCSLDPSIRCLAELRTCQLNGCEGCSHSSLAEAEALGISKDKVEQLAHWATSNSFSARERAALAWCDNFIREHSTNSDIRRQAIETFSGSELADLTLTIQLTSTLNRVSRKYAN</sequence>
<proteinExistence type="predicted"/>
<dbReference type="SUPFAM" id="SSF69118">
    <property type="entry name" value="AhpD-like"/>
    <property type="match status" value="1"/>
</dbReference>
<keyword evidence="3" id="KW-1185">Reference proteome</keyword>
<organism evidence="2 3">
    <name type="scientific">Halotalea alkalilenta</name>
    <dbReference type="NCBI Taxonomy" id="376489"/>
    <lineage>
        <taxon>Bacteria</taxon>
        <taxon>Pseudomonadati</taxon>
        <taxon>Pseudomonadota</taxon>
        <taxon>Gammaproteobacteria</taxon>
        <taxon>Oceanospirillales</taxon>
        <taxon>Halomonadaceae</taxon>
        <taxon>Halotalea</taxon>
    </lineage>
</organism>
<dbReference type="EMBL" id="CP015243">
    <property type="protein sequence ID" value="ANF58156.1"/>
    <property type="molecule type" value="Genomic_DNA"/>
</dbReference>
<dbReference type="Gene3D" id="1.20.1290.10">
    <property type="entry name" value="AhpD-like"/>
    <property type="match status" value="1"/>
</dbReference>
<name>A0A172YGC3_9GAMM</name>
<dbReference type="KEGG" id="haa:A5892_12335"/>
<dbReference type="RefSeq" id="WP_064123057.1">
    <property type="nucleotide sequence ID" value="NZ_CP015243.1"/>
</dbReference>
<dbReference type="InterPro" id="IPR003779">
    <property type="entry name" value="CMD-like"/>
</dbReference>
<gene>
    <name evidence="2" type="ORF">A5892_12335</name>
</gene>